<dbReference type="Proteomes" id="UP000324222">
    <property type="component" value="Unassembled WGS sequence"/>
</dbReference>
<dbReference type="EMBL" id="VSRR010021631">
    <property type="protein sequence ID" value="MPC64093.1"/>
    <property type="molecule type" value="Genomic_DNA"/>
</dbReference>
<dbReference type="AlphaFoldDB" id="A0A5B7H205"/>
<proteinExistence type="predicted"/>
<organism evidence="1 2">
    <name type="scientific">Portunus trituberculatus</name>
    <name type="common">Swimming crab</name>
    <name type="synonym">Neptunus trituberculatus</name>
    <dbReference type="NCBI Taxonomy" id="210409"/>
    <lineage>
        <taxon>Eukaryota</taxon>
        <taxon>Metazoa</taxon>
        <taxon>Ecdysozoa</taxon>
        <taxon>Arthropoda</taxon>
        <taxon>Crustacea</taxon>
        <taxon>Multicrustacea</taxon>
        <taxon>Malacostraca</taxon>
        <taxon>Eumalacostraca</taxon>
        <taxon>Eucarida</taxon>
        <taxon>Decapoda</taxon>
        <taxon>Pleocyemata</taxon>
        <taxon>Brachyura</taxon>
        <taxon>Eubrachyura</taxon>
        <taxon>Portunoidea</taxon>
        <taxon>Portunidae</taxon>
        <taxon>Portuninae</taxon>
        <taxon>Portunus</taxon>
    </lineage>
</organism>
<sequence>MMGGYELLGRQWFTRLVEEWKGAAVRLCPVNHPVLSTISFIIDLLDQTSPLHFHGDDATLHFSTSFRRYLTLKLLELELLEGKVPRHQALHSR</sequence>
<name>A0A5B7H205_PORTR</name>
<protein>
    <submittedName>
        <fullName evidence="1">Uncharacterized protein</fullName>
    </submittedName>
</protein>
<reference evidence="1 2" key="1">
    <citation type="submission" date="2019-05" db="EMBL/GenBank/DDBJ databases">
        <title>Another draft genome of Portunus trituberculatus and its Hox gene families provides insights of decapod evolution.</title>
        <authorList>
            <person name="Jeong J.-H."/>
            <person name="Song I."/>
            <person name="Kim S."/>
            <person name="Choi T."/>
            <person name="Kim D."/>
            <person name="Ryu S."/>
            <person name="Kim W."/>
        </authorList>
    </citation>
    <scope>NUCLEOTIDE SEQUENCE [LARGE SCALE GENOMIC DNA]</scope>
    <source>
        <tissue evidence="1">Muscle</tissue>
    </source>
</reference>
<evidence type="ECO:0000313" key="2">
    <source>
        <dbReference type="Proteomes" id="UP000324222"/>
    </source>
</evidence>
<evidence type="ECO:0000313" key="1">
    <source>
        <dbReference type="EMBL" id="MPC64093.1"/>
    </source>
</evidence>
<gene>
    <name evidence="1" type="ORF">E2C01_058204</name>
</gene>
<accession>A0A5B7H205</accession>
<keyword evidence="2" id="KW-1185">Reference proteome</keyword>
<comment type="caution">
    <text evidence="1">The sequence shown here is derived from an EMBL/GenBank/DDBJ whole genome shotgun (WGS) entry which is preliminary data.</text>
</comment>